<protein>
    <submittedName>
        <fullName evidence="2">Uncharacterized protein</fullName>
    </submittedName>
</protein>
<proteinExistence type="predicted"/>
<accession>A0A3Q3MEM3</accession>
<sequence>MGTHMWNSAPSRRGRRLSLDRSSVGTWTRPVKIFMLPQRSPAQDWSQRPEVNDASRVQSEGTSFLPGHLKDRTPADSTGGSALCSSDNGNIE</sequence>
<reference evidence="2" key="2">
    <citation type="submission" date="2025-09" db="UniProtKB">
        <authorList>
            <consortium name="Ensembl"/>
        </authorList>
    </citation>
    <scope>IDENTIFICATION</scope>
</reference>
<evidence type="ECO:0000256" key="1">
    <source>
        <dbReference type="SAM" id="MobiDB-lite"/>
    </source>
</evidence>
<dbReference type="Ensembl" id="ENSMAMT00000024205.2">
    <property type="protein sequence ID" value="ENSMAMP00000023597.2"/>
    <property type="gene ID" value="ENSMAMG00000015874.2"/>
</dbReference>
<organism evidence="2 3">
    <name type="scientific">Mastacembelus armatus</name>
    <name type="common">zig-zag eel</name>
    <dbReference type="NCBI Taxonomy" id="205130"/>
    <lineage>
        <taxon>Eukaryota</taxon>
        <taxon>Metazoa</taxon>
        <taxon>Chordata</taxon>
        <taxon>Craniata</taxon>
        <taxon>Vertebrata</taxon>
        <taxon>Euteleostomi</taxon>
        <taxon>Actinopterygii</taxon>
        <taxon>Neopterygii</taxon>
        <taxon>Teleostei</taxon>
        <taxon>Neoteleostei</taxon>
        <taxon>Acanthomorphata</taxon>
        <taxon>Anabantaria</taxon>
        <taxon>Synbranchiformes</taxon>
        <taxon>Mastacembelidae</taxon>
        <taxon>Mastacembelus</taxon>
    </lineage>
</organism>
<keyword evidence="3" id="KW-1185">Reference proteome</keyword>
<feature type="region of interest" description="Disordered" evidence="1">
    <location>
        <begin position="38"/>
        <end position="92"/>
    </location>
</feature>
<feature type="compositionally biased region" description="Polar residues" evidence="1">
    <location>
        <begin position="1"/>
        <end position="10"/>
    </location>
</feature>
<evidence type="ECO:0000313" key="2">
    <source>
        <dbReference type="Ensembl" id="ENSMAMP00000023597.2"/>
    </source>
</evidence>
<dbReference type="AlphaFoldDB" id="A0A3Q3MEM3"/>
<feature type="region of interest" description="Disordered" evidence="1">
    <location>
        <begin position="1"/>
        <end position="22"/>
    </location>
</feature>
<dbReference type="Proteomes" id="UP000261640">
    <property type="component" value="Unplaced"/>
</dbReference>
<dbReference type="InParanoid" id="A0A3Q3MEM3"/>
<name>A0A3Q3MEM3_9TELE</name>
<evidence type="ECO:0000313" key="3">
    <source>
        <dbReference type="Proteomes" id="UP000261640"/>
    </source>
</evidence>
<feature type="compositionally biased region" description="Polar residues" evidence="1">
    <location>
        <begin position="75"/>
        <end position="92"/>
    </location>
</feature>
<reference evidence="2" key="1">
    <citation type="submission" date="2025-08" db="UniProtKB">
        <authorList>
            <consortium name="Ensembl"/>
        </authorList>
    </citation>
    <scope>IDENTIFICATION</scope>
</reference>